<gene>
    <name evidence="2" type="ORF">Pr1d_01000</name>
</gene>
<reference evidence="2 3" key="1">
    <citation type="submission" date="2019-08" db="EMBL/GenBank/DDBJ databases">
        <title>Deep-cultivation of Planctomycetes and their phenomic and genomic characterization uncovers novel biology.</title>
        <authorList>
            <person name="Wiegand S."/>
            <person name="Jogler M."/>
            <person name="Boedeker C."/>
            <person name="Pinto D."/>
            <person name="Vollmers J."/>
            <person name="Rivas-Marin E."/>
            <person name="Kohn T."/>
            <person name="Peeters S.H."/>
            <person name="Heuer A."/>
            <person name="Rast P."/>
            <person name="Oberbeckmann S."/>
            <person name="Bunk B."/>
            <person name="Jeske O."/>
            <person name="Meyerdierks A."/>
            <person name="Storesund J.E."/>
            <person name="Kallscheuer N."/>
            <person name="Luecker S."/>
            <person name="Lage O.M."/>
            <person name="Pohl T."/>
            <person name="Merkel B.J."/>
            <person name="Hornburger P."/>
            <person name="Mueller R.-W."/>
            <person name="Bruemmer F."/>
            <person name="Labrenz M."/>
            <person name="Spormann A.M."/>
            <person name="Op den Camp H."/>
            <person name="Overmann J."/>
            <person name="Amann R."/>
            <person name="Jetten M.S.M."/>
            <person name="Mascher T."/>
            <person name="Medema M.H."/>
            <person name="Devos D.P."/>
            <person name="Kaster A.-K."/>
            <person name="Ovreas L."/>
            <person name="Rohde M."/>
            <person name="Galperin M.Y."/>
            <person name="Jogler C."/>
        </authorList>
    </citation>
    <scope>NUCLEOTIDE SEQUENCE [LARGE SCALE GENOMIC DNA]</scope>
    <source>
        <strain evidence="2 3">Pr1d</strain>
    </source>
</reference>
<proteinExistence type="predicted"/>
<dbReference type="KEGG" id="bgok:Pr1d_01000"/>
<dbReference type="Proteomes" id="UP000323917">
    <property type="component" value="Chromosome"/>
</dbReference>
<sequence>MTRKKKIICSLFVTLVVLAVILYVAANVALDRVSRRLMTDVAAKAEKKGLGVAQPSFDSVRLSGTLSPAWSGLRAIVSGSPHERGPEWDLQVERATLGWGFDSRANLIVWGMTLSEISEVPEDRKFTDRKIVIDRINCQLPFNVFHPNAVILEVLQEGERIVSDGTTIWPLEIDGKIICSVKNKPVELRLNVVPKGDENSLALIEEDVVALSPLFGEKLTQAEVKLISSHPLRASRLLQLKDEAETKSSRSSEKDPSVPQDAYRHILWSYLLKEAYGVEFAEQVGSAHEMGDTGNTEAEREMDLHNNAIGRKYAEEGIRENEVLQHLMSDPEVRREP</sequence>
<dbReference type="OrthoDB" id="1496068at2"/>
<feature type="domain" description="DUF6973" evidence="1">
    <location>
        <begin position="225"/>
        <end position="323"/>
    </location>
</feature>
<name>A0A5B9Q591_9BACT</name>
<dbReference type="EMBL" id="CP042913">
    <property type="protein sequence ID" value="QEG32839.1"/>
    <property type="molecule type" value="Genomic_DNA"/>
</dbReference>
<keyword evidence="3" id="KW-1185">Reference proteome</keyword>
<dbReference type="RefSeq" id="WP_148071664.1">
    <property type="nucleotide sequence ID" value="NZ_CP042913.1"/>
</dbReference>
<evidence type="ECO:0000259" key="1">
    <source>
        <dbReference type="Pfam" id="PF22322"/>
    </source>
</evidence>
<evidence type="ECO:0000313" key="3">
    <source>
        <dbReference type="Proteomes" id="UP000323917"/>
    </source>
</evidence>
<dbReference type="AlphaFoldDB" id="A0A5B9Q591"/>
<protein>
    <recommendedName>
        <fullName evidence="1">DUF6973 domain-containing protein</fullName>
    </recommendedName>
</protein>
<dbReference type="InterPro" id="IPR054246">
    <property type="entry name" value="DUF6973"/>
</dbReference>
<organism evidence="2 3">
    <name type="scientific">Bythopirellula goksoeyrii</name>
    <dbReference type="NCBI Taxonomy" id="1400387"/>
    <lineage>
        <taxon>Bacteria</taxon>
        <taxon>Pseudomonadati</taxon>
        <taxon>Planctomycetota</taxon>
        <taxon>Planctomycetia</taxon>
        <taxon>Pirellulales</taxon>
        <taxon>Lacipirellulaceae</taxon>
        <taxon>Bythopirellula</taxon>
    </lineage>
</organism>
<accession>A0A5B9Q591</accession>
<dbReference type="Pfam" id="PF22322">
    <property type="entry name" value="DUF6973"/>
    <property type="match status" value="1"/>
</dbReference>
<evidence type="ECO:0000313" key="2">
    <source>
        <dbReference type="EMBL" id="QEG32839.1"/>
    </source>
</evidence>